<dbReference type="CDD" id="cd03590">
    <property type="entry name" value="CLECT_DC-SIGN_like"/>
    <property type="match status" value="1"/>
</dbReference>
<dbReference type="InterPro" id="IPR016186">
    <property type="entry name" value="C-type_lectin-like/link_sf"/>
</dbReference>
<accession>A0AAW2A603</accession>
<dbReference type="Pfam" id="PF00059">
    <property type="entry name" value="Lectin_C"/>
    <property type="match status" value="1"/>
</dbReference>
<feature type="coiled-coil region" evidence="2">
    <location>
        <begin position="29"/>
        <end position="105"/>
    </location>
</feature>
<dbReference type="InterPro" id="IPR001304">
    <property type="entry name" value="C-type_lectin-like"/>
</dbReference>
<keyword evidence="2" id="KW-0175">Coiled coil</keyword>
<dbReference type="InterPro" id="IPR033989">
    <property type="entry name" value="CD209-like_CTLD"/>
</dbReference>
<evidence type="ECO:0000256" key="1">
    <source>
        <dbReference type="ARBA" id="ARBA00022734"/>
    </source>
</evidence>
<dbReference type="GO" id="GO:0030246">
    <property type="term" value="F:carbohydrate binding"/>
    <property type="evidence" value="ECO:0007669"/>
    <property type="project" value="UniProtKB-KW"/>
</dbReference>
<evidence type="ECO:0000313" key="4">
    <source>
        <dbReference type="EMBL" id="KAK9967969.1"/>
    </source>
</evidence>
<evidence type="ECO:0000256" key="2">
    <source>
        <dbReference type="SAM" id="Coils"/>
    </source>
</evidence>
<dbReference type="PROSITE" id="PS50041">
    <property type="entry name" value="C_TYPE_LECTIN_2"/>
    <property type="match status" value="1"/>
</dbReference>
<dbReference type="SMART" id="SM00034">
    <property type="entry name" value="CLECT"/>
    <property type="match status" value="1"/>
</dbReference>
<organism evidence="4 5">
    <name type="scientific">Culter alburnus</name>
    <name type="common">Topmouth culter</name>
    <dbReference type="NCBI Taxonomy" id="194366"/>
    <lineage>
        <taxon>Eukaryota</taxon>
        <taxon>Metazoa</taxon>
        <taxon>Chordata</taxon>
        <taxon>Craniata</taxon>
        <taxon>Vertebrata</taxon>
        <taxon>Euteleostomi</taxon>
        <taxon>Actinopterygii</taxon>
        <taxon>Neopterygii</taxon>
        <taxon>Teleostei</taxon>
        <taxon>Ostariophysi</taxon>
        <taxon>Cypriniformes</taxon>
        <taxon>Xenocyprididae</taxon>
        <taxon>Xenocypridinae</taxon>
        <taxon>Culter</taxon>
    </lineage>
</organism>
<keyword evidence="1" id="KW-0430">Lectin</keyword>
<dbReference type="Gene3D" id="1.20.5.400">
    <property type="match status" value="2"/>
</dbReference>
<dbReference type="EMBL" id="JAWDJR010000010">
    <property type="protein sequence ID" value="KAK9967969.1"/>
    <property type="molecule type" value="Genomic_DNA"/>
</dbReference>
<gene>
    <name evidence="4" type="ORF">ABG768_002324</name>
</gene>
<sequence length="259" mass="30911">MFTLCHAQERQLTNNTNLTEERIQLQISNTNLTIERDQLQTRNTNLTRERDQLQTRNTDLTRERDQLQLRNTDLTRERDQLQIRNTDLTRERDQLQIRNTGLTNERDWLSSNNLVLIKQRDQLNKEKNELLKSLSEKDGWTYYKSNLYLLSSEMMSWTESRRYCTERGADLIIINNREEQNFVIWKMSADVRVWIGLNDIDVENMWKWVDGSTLTTSFWASNEPTGQRRENCALTLGLGWADYPCNDYFQCICEKRILN</sequence>
<evidence type="ECO:0000259" key="3">
    <source>
        <dbReference type="PROSITE" id="PS50041"/>
    </source>
</evidence>
<feature type="domain" description="C-type lectin" evidence="3">
    <location>
        <begin position="143"/>
        <end position="254"/>
    </location>
</feature>
<proteinExistence type="predicted"/>
<comment type="caution">
    <text evidence="4">The sequence shown here is derived from an EMBL/GenBank/DDBJ whole genome shotgun (WGS) entry which is preliminary data.</text>
</comment>
<dbReference type="InterPro" id="IPR050111">
    <property type="entry name" value="C-type_lectin/snaclec_domain"/>
</dbReference>
<dbReference type="PANTHER" id="PTHR22803">
    <property type="entry name" value="MANNOSE, PHOSPHOLIPASE, LECTIN RECEPTOR RELATED"/>
    <property type="match status" value="1"/>
</dbReference>
<reference evidence="4 5" key="1">
    <citation type="submission" date="2024-05" db="EMBL/GenBank/DDBJ databases">
        <title>A high-quality chromosomal-level genome assembly of Topmouth culter (Culter alburnus).</title>
        <authorList>
            <person name="Zhao H."/>
        </authorList>
    </citation>
    <scope>NUCLEOTIDE SEQUENCE [LARGE SCALE GENOMIC DNA]</scope>
    <source>
        <strain evidence="4">CATC2023</strain>
        <tissue evidence="4">Muscle</tissue>
    </source>
</reference>
<protein>
    <recommendedName>
        <fullName evidence="3">C-type lectin domain-containing protein</fullName>
    </recommendedName>
</protein>
<dbReference type="Proteomes" id="UP001479290">
    <property type="component" value="Unassembled WGS sequence"/>
</dbReference>
<evidence type="ECO:0000313" key="5">
    <source>
        <dbReference type="Proteomes" id="UP001479290"/>
    </source>
</evidence>
<keyword evidence="5" id="KW-1185">Reference proteome</keyword>
<name>A0AAW2A603_CULAL</name>
<dbReference type="AlphaFoldDB" id="A0AAW2A603"/>
<dbReference type="SUPFAM" id="SSF56436">
    <property type="entry name" value="C-type lectin-like"/>
    <property type="match status" value="1"/>
</dbReference>
<dbReference type="Gene3D" id="3.10.100.10">
    <property type="entry name" value="Mannose-Binding Protein A, subunit A"/>
    <property type="match status" value="1"/>
</dbReference>
<dbReference type="InterPro" id="IPR016187">
    <property type="entry name" value="CTDL_fold"/>
</dbReference>